<evidence type="ECO:0000256" key="5">
    <source>
        <dbReference type="ARBA" id="ARBA00022691"/>
    </source>
</evidence>
<dbReference type="InterPro" id="IPR038333">
    <property type="entry name" value="T1MK-like_N_sf"/>
</dbReference>
<comment type="catalytic activity">
    <reaction evidence="7">
        <text>a 2'-deoxyadenosine in DNA + S-adenosyl-L-methionine = an N(6)-methyl-2'-deoxyadenosine in DNA + S-adenosyl-L-homocysteine + H(+)</text>
        <dbReference type="Rhea" id="RHEA:15197"/>
        <dbReference type="Rhea" id="RHEA-COMP:12418"/>
        <dbReference type="Rhea" id="RHEA-COMP:12419"/>
        <dbReference type="ChEBI" id="CHEBI:15378"/>
        <dbReference type="ChEBI" id="CHEBI:57856"/>
        <dbReference type="ChEBI" id="CHEBI:59789"/>
        <dbReference type="ChEBI" id="CHEBI:90615"/>
        <dbReference type="ChEBI" id="CHEBI:90616"/>
        <dbReference type="EC" id="2.1.1.72"/>
    </reaction>
</comment>
<evidence type="ECO:0000259" key="9">
    <source>
        <dbReference type="Pfam" id="PF02384"/>
    </source>
</evidence>
<dbReference type="GO" id="GO:0032259">
    <property type="term" value="P:methylation"/>
    <property type="evidence" value="ECO:0007669"/>
    <property type="project" value="UniProtKB-KW"/>
</dbReference>
<protein>
    <recommendedName>
        <fullName evidence="2">site-specific DNA-methyltransferase (adenine-specific)</fullName>
        <ecNumber evidence="2">2.1.1.72</ecNumber>
    </recommendedName>
</protein>
<dbReference type="GO" id="GO:0003677">
    <property type="term" value="F:DNA binding"/>
    <property type="evidence" value="ECO:0007669"/>
    <property type="project" value="InterPro"/>
</dbReference>
<dbReference type="PANTHER" id="PTHR42933:SF4">
    <property type="entry name" value="TYPE I RESTRICTION ENZYME ECOKI METHYLASE SUBUNIT"/>
    <property type="match status" value="1"/>
</dbReference>
<dbReference type="RefSeq" id="WP_189569798.1">
    <property type="nucleotide sequence ID" value="NZ_BMXI01000008.1"/>
</dbReference>
<dbReference type="GO" id="GO:0009307">
    <property type="term" value="P:DNA restriction-modification system"/>
    <property type="evidence" value="ECO:0007669"/>
    <property type="project" value="UniProtKB-KW"/>
</dbReference>
<dbReference type="InterPro" id="IPR051537">
    <property type="entry name" value="DNA_Adenine_Mtase"/>
</dbReference>
<dbReference type="Pfam" id="PF12161">
    <property type="entry name" value="HsdM_N"/>
    <property type="match status" value="1"/>
</dbReference>
<sequence length="582" mass="65308">MSKSSKSSKSLSLASFDDKIYGACDIMRRSNCSGAMNYVPELTWILFLRILDVLEEQDAKRAAVLGLEFTPSLQSPYRWQDWAATPDENEDITAGDAGWKRKELTEGEVNEFKQWVNNELIVHLKDLRNQSGATSRQKIISEILSGVERVRVDTDRNFLDVLDKIDDINPDQVDDQHVFTLSQVYEGLLADLGDKAGDGGQFFTPREIVRATVKVIDPKIGETVYDPGCGTGGFLAQAFEHMTGPNHEKVSHARDMEQLKSRTFFGREKENLVYPIALANLVLHGIDFPQLWHGNTLTGDAQYEGLFADAPPQFDVILSNPPFGGKEGTDAQANFAFKTKATQVLFLQHVIDSLAPEGRCGIVLDKGLLFRTNEESFVKTKRKLLDECDLYCILSLPGGAFSGAGAGVKTNLLFFQKGKATEKIYYYDLSDVKVGKRTPFTLERFEEFFELLPKRGESERSWTIDFAARRKKATADALPFYKKAEKIRQEAEKLNEKIKVRKKAKAPREEIESLAKEHKELVKSGREESKRAEAIELTVYDLKAVNPNAVSQQDQRSPEVLLEVIAKEGEKIRAALQGLKKG</sequence>
<dbReference type="InterPro" id="IPR022749">
    <property type="entry name" value="D12N6_MeTrfase_N"/>
</dbReference>
<keyword evidence="3 11" id="KW-0489">Methyltransferase</keyword>
<keyword evidence="8" id="KW-0175">Coiled coil</keyword>
<dbReference type="CDD" id="cd02440">
    <property type="entry name" value="AdoMet_MTases"/>
    <property type="match status" value="1"/>
</dbReference>
<dbReference type="PANTHER" id="PTHR42933">
    <property type="entry name" value="SLR6095 PROTEIN"/>
    <property type="match status" value="1"/>
</dbReference>
<reference evidence="11" key="1">
    <citation type="journal article" date="2014" name="Int. J. Syst. Evol. Microbiol.">
        <title>Complete genome sequence of Corynebacterium casei LMG S-19264T (=DSM 44701T), isolated from a smear-ripened cheese.</title>
        <authorList>
            <consortium name="US DOE Joint Genome Institute (JGI-PGF)"/>
            <person name="Walter F."/>
            <person name="Albersmeier A."/>
            <person name="Kalinowski J."/>
            <person name="Ruckert C."/>
        </authorList>
    </citation>
    <scope>NUCLEOTIDE SEQUENCE</scope>
    <source>
        <strain evidence="11">KCTC 12988</strain>
    </source>
</reference>
<dbReference type="Gene3D" id="1.20.1260.30">
    <property type="match status" value="1"/>
</dbReference>
<dbReference type="GO" id="GO:0009007">
    <property type="term" value="F:site-specific DNA-methyltransferase (adenine-specific) activity"/>
    <property type="evidence" value="ECO:0007669"/>
    <property type="project" value="UniProtKB-EC"/>
</dbReference>
<dbReference type="PROSITE" id="PS00092">
    <property type="entry name" value="N6_MTASE"/>
    <property type="match status" value="1"/>
</dbReference>
<evidence type="ECO:0000256" key="6">
    <source>
        <dbReference type="ARBA" id="ARBA00022747"/>
    </source>
</evidence>
<evidence type="ECO:0000313" key="12">
    <source>
        <dbReference type="Proteomes" id="UP000644507"/>
    </source>
</evidence>
<gene>
    <name evidence="11" type="primary">hsdM</name>
    <name evidence="11" type="ORF">GCM10007100_19900</name>
</gene>
<keyword evidence="12" id="KW-1185">Reference proteome</keyword>
<comment type="similarity">
    <text evidence="1">Belongs to the N(4)/N(6)-methyltransferase family.</text>
</comment>
<evidence type="ECO:0000259" key="10">
    <source>
        <dbReference type="Pfam" id="PF12161"/>
    </source>
</evidence>
<evidence type="ECO:0000256" key="1">
    <source>
        <dbReference type="ARBA" id="ARBA00006594"/>
    </source>
</evidence>
<accession>A0A918TKT3</accession>
<keyword evidence="4" id="KW-0808">Transferase</keyword>
<dbReference type="InterPro" id="IPR029063">
    <property type="entry name" value="SAM-dependent_MTases_sf"/>
</dbReference>
<dbReference type="GO" id="GO:0008170">
    <property type="term" value="F:N-methyltransferase activity"/>
    <property type="evidence" value="ECO:0007669"/>
    <property type="project" value="InterPro"/>
</dbReference>
<dbReference type="SUPFAM" id="SSF53335">
    <property type="entry name" value="S-adenosyl-L-methionine-dependent methyltransferases"/>
    <property type="match status" value="1"/>
</dbReference>
<comment type="caution">
    <text evidence="11">The sequence shown here is derived from an EMBL/GenBank/DDBJ whole genome shotgun (WGS) entry which is preliminary data.</text>
</comment>
<evidence type="ECO:0000313" key="11">
    <source>
        <dbReference type="EMBL" id="GHC53665.1"/>
    </source>
</evidence>
<dbReference type="InterPro" id="IPR002052">
    <property type="entry name" value="DNA_methylase_N6_adenine_CS"/>
</dbReference>
<evidence type="ECO:0000256" key="7">
    <source>
        <dbReference type="ARBA" id="ARBA00047942"/>
    </source>
</evidence>
<dbReference type="Pfam" id="PF02384">
    <property type="entry name" value="N6_Mtase"/>
    <property type="match status" value="1"/>
</dbReference>
<feature type="coiled-coil region" evidence="8">
    <location>
        <begin position="481"/>
        <end position="528"/>
    </location>
</feature>
<dbReference type="EMBL" id="BMXI01000008">
    <property type="protein sequence ID" value="GHC53665.1"/>
    <property type="molecule type" value="Genomic_DNA"/>
</dbReference>
<keyword evidence="6" id="KW-0680">Restriction system</keyword>
<evidence type="ECO:0000256" key="8">
    <source>
        <dbReference type="SAM" id="Coils"/>
    </source>
</evidence>
<evidence type="ECO:0000256" key="2">
    <source>
        <dbReference type="ARBA" id="ARBA00011900"/>
    </source>
</evidence>
<dbReference type="PRINTS" id="PR00507">
    <property type="entry name" value="N12N6MTFRASE"/>
</dbReference>
<dbReference type="AlphaFoldDB" id="A0A918TKT3"/>
<dbReference type="Gene3D" id="3.40.50.150">
    <property type="entry name" value="Vaccinia Virus protein VP39"/>
    <property type="match status" value="1"/>
</dbReference>
<keyword evidence="5" id="KW-0949">S-adenosyl-L-methionine</keyword>
<dbReference type="InterPro" id="IPR003356">
    <property type="entry name" value="DNA_methylase_A-5"/>
</dbReference>
<feature type="domain" description="DNA methylase adenine-specific" evidence="9">
    <location>
        <begin position="180"/>
        <end position="457"/>
    </location>
</feature>
<proteinExistence type="inferred from homology"/>
<name>A0A918TKT3_9BACT</name>
<feature type="domain" description="N6 adenine-specific DNA methyltransferase N-terminal" evidence="10">
    <location>
        <begin position="18"/>
        <end position="89"/>
    </location>
</feature>
<organism evidence="11 12">
    <name type="scientific">Roseibacillus persicicus</name>
    <dbReference type="NCBI Taxonomy" id="454148"/>
    <lineage>
        <taxon>Bacteria</taxon>
        <taxon>Pseudomonadati</taxon>
        <taxon>Verrucomicrobiota</taxon>
        <taxon>Verrucomicrobiia</taxon>
        <taxon>Verrucomicrobiales</taxon>
        <taxon>Verrucomicrobiaceae</taxon>
        <taxon>Roseibacillus</taxon>
    </lineage>
</organism>
<evidence type="ECO:0000256" key="4">
    <source>
        <dbReference type="ARBA" id="ARBA00022679"/>
    </source>
</evidence>
<dbReference type="Proteomes" id="UP000644507">
    <property type="component" value="Unassembled WGS sequence"/>
</dbReference>
<reference evidence="11" key="2">
    <citation type="submission" date="2020-09" db="EMBL/GenBank/DDBJ databases">
        <authorList>
            <person name="Sun Q."/>
            <person name="Kim S."/>
        </authorList>
    </citation>
    <scope>NUCLEOTIDE SEQUENCE</scope>
    <source>
        <strain evidence="11">KCTC 12988</strain>
    </source>
</reference>
<dbReference type="EC" id="2.1.1.72" evidence="2"/>
<evidence type="ECO:0000256" key="3">
    <source>
        <dbReference type="ARBA" id="ARBA00022603"/>
    </source>
</evidence>